<dbReference type="AlphaFoldDB" id="A0A8H1L9C0"/>
<dbReference type="RefSeq" id="WP_135567409.1">
    <property type="nucleotide sequence ID" value="NZ_CP103061.1"/>
</dbReference>
<evidence type="ECO:0000313" key="1">
    <source>
        <dbReference type="EMBL" id="TGG78392.1"/>
    </source>
</evidence>
<organism evidence="1 2">
    <name type="scientific">Streptomyces albus</name>
    <dbReference type="NCBI Taxonomy" id="1888"/>
    <lineage>
        <taxon>Bacteria</taxon>
        <taxon>Bacillati</taxon>
        <taxon>Actinomycetota</taxon>
        <taxon>Actinomycetes</taxon>
        <taxon>Kitasatosporales</taxon>
        <taxon>Streptomycetaceae</taxon>
        <taxon>Streptomyces</taxon>
    </lineage>
</organism>
<comment type="caution">
    <text evidence="1">The sequence shown here is derived from an EMBL/GenBank/DDBJ whole genome shotgun (WGS) entry which is preliminary data.</text>
</comment>
<proteinExistence type="predicted"/>
<gene>
    <name evidence="1" type="ORF">D8771_24540</name>
</gene>
<sequence>MTTTLLAPPCRHAPERGHRCQPYRGFDDGNGWYHDGLMVDPEFPLLYKRDPWCWSPELGFHRSRTPNVPHRLTGITGKKFVSNKGMQMWQALRLGAGWGISSEPCDDGHWTEQTWRVFEAVDYRWSGDLEPVARLGQLVGRHVDSGGQARIANDDALLTGWFRDAVLEFLPHPGLGDWNDVLLRACHGQGEQDRGWVQQQIPPEPTHRRHRRREEPRVYVWEYLTRTSHHNGGMRSISATFRMTQPTGAQAMEWMTATMRHALRWGSSRPALA</sequence>
<accession>A0A8H1L9C0</accession>
<reference evidence="1 2" key="1">
    <citation type="submission" date="2018-10" db="EMBL/GenBank/DDBJ databases">
        <title>Isolation of pseudouridimycin from Streptomyces albus DSM 40763.</title>
        <authorList>
            <person name="Rosenqvist P."/>
            <person name="Metsae-Ketelae M."/>
            <person name="Virta P."/>
        </authorList>
    </citation>
    <scope>NUCLEOTIDE SEQUENCE [LARGE SCALE GENOMIC DNA]</scope>
    <source>
        <strain evidence="1 2">DSM 40763</strain>
    </source>
</reference>
<dbReference type="EMBL" id="RCIY01000087">
    <property type="protein sequence ID" value="TGG78392.1"/>
    <property type="molecule type" value="Genomic_DNA"/>
</dbReference>
<evidence type="ECO:0000313" key="2">
    <source>
        <dbReference type="Proteomes" id="UP000298111"/>
    </source>
</evidence>
<protein>
    <submittedName>
        <fullName evidence="1">Uncharacterized protein</fullName>
    </submittedName>
</protein>
<dbReference type="Proteomes" id="UP000298111">
    <property type="component" value="Unassembled WGS sequence"/>
</dbReference>
<name>A0A8H1L9C0_9ACTN</name>
<dbReference type="GeneID" id="75186165"/>